<reference evidence="1 2" key="1">
    <citation type="submission" date="2019-04" db="EMBL/GenBank/DDBJ databases">
        <authorList>
            <person name="Jiang L."/>
        </authorList>
    </citation>
    <scope>NUCLEOTIDE SEQUENCE [LARGE SCALE GENOMIC DNA]</scope>
    <source>
        <strain evidence="1 2">YIM 131853</strain>
    </source>
</reference>
<proteinExistence type="predicted"/>
<keyword evidence="2" id="KW-1185">Reference proteome</keyword>
<sequence length="224" mass="23884">MGERADGTSSPDGSAAASFRTLQQATAMVGDLFGRQAECVEAAALLTATADELGLVVRPRAVSIAAYVHATGRMVATGERARAFLTDLAGSSGRPMTTNDIAPDNPAMDGSEFQRAGHMVVSVGDPALVLDPTFRQFAFAGLPPVSLVASVADDAPATGYWHLDLAGFSVTYFIEDGNSGWQEVFARILPEWRPLARELAEHLRLGRSAERVGLRQIEIPRRSD</sequence>
<protein>
    <submittedName>
        <fullName evidence="1">Uncharacterized protein</fullName>
    </submittedName>
</protein>
<comment type="caution">
    <text evidence="1">The sequence shown here is derived from an EMBL/GenBank/DDBJ whole genome shotgun (WGS) entry which is preliminary data.</text>
</comment>
<evidence type="ECO:0000313" key="2">
    <source>
        <dbReference type="Proteomes" id="UP000309133"/>
    </source>
</evidence>
<dbReference type="RefSeq" id="WP_136425673.1">
    <property type="nucleotide sequence ID" value="NZ_SSSM01000001.1"/>
</dbReference>
<accession>A0A4S4FSK9</accession>
<evidence type="ECO:0000313" key="1">
    <source>
        <dbReference type="EMBL" id="THG32892.1"/>
    </source>
</evidence>
<dbReference type="EMBL" id="SSSM01000001">
    <property type="protein sequence ID" value="THG32892.1"/>
    <property type="molecule type" value="Genomic_DNA"/>
</dbReference>
<gene>
    <name evidence="1" type="ORF">E6C64_00495</name>
</gene>
<name>A0A4S4FSK9_9MICO</name>
<organism evidence="1 2">
    <name type="scientific">Naasia lichenicola</name>
    <dbReference type="NCBI Taxonomy" id="2565933"/>
    <lineage>
        <taxon>Bacteria</taxon>
        <taxon>Bacillati</taxon>
        <taxon>Actinomycetota</taxon>
        <taxon>Actinomycetes</taxon>
        <taxon>Micrococcales</taxon>
        <taxon>Microbacteriaceae</taxon>
        <taxon>Naasia</taxon>
    </lineage>
</organism>
<dbReference type="AlphaFoldDB" id="A0A4S4FSK9"/>
<dbReference type="OrthoDB" id="9772065at2"/>
<dbReference type="Proteomes" id="UP000309133">
    <property type="component" value="Unassembled WGS sequence"/>
</dbReference>